<name>A0AAV1A986_VICFA</name>
<dbReference type="EMBL" id="OX451739">
    <property type="protein sequence ID" value="CAI8607120.1"/>
    <property type="molecule type" value="Genomic_DNA"/>
</dbReference>
<dbReference type="AlphaFoldDB" id="A0AAV1A986"/>
<gene>
    <name evidence="1" type="ORF">VFH_IV023360</name>
</gene>
<dbReference type="PANTHER" id="PTHR35218:SF9">
    <property type="entry name" value="ENDONUCLEASE_EXONUCLEASE_PHOSPHATASE DOMAIN-CONTAINING PROTEIN"/>
    <property type="match status" value="1"/>
</dbReference>
<dbReference type="Proteomes" id="UP001157006">
    <property type="component" value="Chromosome 4"/>
</dbReference>
<organism evidence="1 2">
    <name type="scientific">Vicia faba</name>
    <name type="common">Broad bean</name>
    <name type="synonym">Faba vulgaris</name>
    <dbReference type="NCBI Taxonomy" id="3906"/>
    <lineage>
        <taxon>Eukaryota</taxon>
        <taxon>Viridiplantae</taxon>
        <taxon>Streptophyta</taxon>
        <taxon>Embryophyta</taxon>
        <taxon>Tracheophyta</taxon>
        <taxon>Spermatophyta</taxon>
        <taxon>Magnoliopsida</taxon>
        <taxon>eudicotyledons</taxon>
        <taxon>Gunneridae</taxon>
        <taxon>Pentapetalae</taxon>
        <taxon>rosids</taxon>
        <taxon>fabids</taxon>
        <taxon>Fabales</taxon>
        <taxon>Fabaceae</taxon>
        <taxon>Papilionoideae</taxon>
        <taxon>50 kb inversion clade</taxon>
        <taxon>NPAAA clade</taxon>
        <taxon>Hologalegina</taxon>
        <taxon>IRL clade</taxon>
        <taxon>Fabeae</taxon>
        <taxon>Vicia</taxon>
    </lineage>
</organism>
<proteinExistence type="predicted"/>
<evidence type="ECO:0000313" key="2">
    <source>
        <dbReference type="Proteomes" id="UP001157006"/>
    </source>
</evidence>
<protein>
    <submittedName>
        <fullName evidence="1">Uncharacterized protein</fullName>
    </submittedName>
</protein>
<evidence type="ECO:0000313" key="1">
    <source>
        <dbReference type="EMBL" id="CAI8607120.1"/>
    </source>
</evidence>
<dbReference type="Gene3D" id="3.60.10.10">
    <property type="entry name" value="Endonuclease/exonuclease/phosphatase"/>
    <property type="match status" value="1"/>
</dbReference>
<dbReference type="SUPFAM" id="SSF56219">
    <property type="entry name" value="DNase I-like"/>
    <property type="match status" value="1"/>
</dbReference>
<accession>A0AAV1A986</accession>
<dbReference type="InterPro" id="IPR036691">
    <property type="entry name" value="Endo/exonu/phosph_ase_sf"/>
</dbReference>
<keyword evidence="2" id="KW-1185">Reference proteome</keyword>
<reference evidence="1 2" key="1">
    <citation type="submission" date="2023-01" db="EMBL/GenBank/DDBJ databases">
        <authorList>
            <person name="Kreplak J."/>
        </authorList>
    </citation>
    <scope>NUCLEOTIDE SEQUENCE [LARGE SCALE GENOMIC DNA]</scope>
</reference>
<sequence length="188" mass="21670">MKIISWNCGGLGNSWEVLALLRLNRIENPNLVFLMETRLKGDEFQNIKRMSGFEGCLMVYCRGAEKERVGNLDLLWKEGILLSINSYCLNHIGGSVNDESDQHEWFFSGIYGNSEENNIRKIWILLLYLARRGGERFVCFRDLNDVLCKSEKLEGNSRTQGQFSLGRHIMEPCGLIDLGFEGEIRWQN</sequence>
<dbReference type="PANTHER" id="PTHR35218">
    <property type="entry name" value="RNASE H DOMAIN-CONTAINING PROTEIN"/>
    <property type="match status" value="1"/>
</dbReference>